<reference evidence="1" key="1">
    <citation type="submission" date="2023-05" db="EMBL/GenBank/DDBJ databases">
        <title>Colonisation of extended spectrum b-lactamase- and carbapenemase-producing bacteria on hospital surfaces from low- and middle-income countries.</title>
        <authorList>
            <person name="Nieto-Rosado M."/>
            <person name="Sands K."/>
            <person name="Iregbu K."/>
            <person name="Zahra R."/>
            <person name="Mazarati J.B."/>
            <person name="Mehtar S."/>
            <person name="Barnards-Group B."/>
            <person name="Walsh T.R."/>
        </authorList>
    </citation>
    <scope>NUCLEOTIDE SEQUENCE</scope>
    <source>
        <strain evidence="1">PP-E493</strain>
    </source>
</reference>
<gene>
    <name evidence="1" type="ORF">QM089_24160</name>
</gene>
<sequence length="88" mass="10299">MTTQTILEVMMQDIVGDYDTPDFIDEWQWVKSISSFSHNENGDFGIWEFFVNVYKVQHSGDRIPEKLLPVFEEAIKAGHSFVWFHQGT</sequence>
<organism evidence="1 2">
    <name type="scientific">Shewanella xiamenensis</name>
    <dbReference type="NCBI Taxonomy" id="332186"/>
    <lineage>
        <taxon>Bacteria</taxon>
        <taxon>Pseudomonadati</taxon>
        <taxon>Pseudomonadota</taxon>
        <taxon>Gammaproteobacteria</taxon>
        <taxon>Alteromonadales</taxon>
        <taxon>Shewanellaceae</taxon>
        <taxon>Shewanella</taxon>
    </lineage>
</organism>
<evidence type="ECO:0000313" key="1">
    <source>
        <dbReference type="EMBL" id="MDV5393284.1"/>
    </source>
</evidence>
<name>A0AAE4Q458_9GAMM</name>
<evidence type="ECO:0000313" key="2">
    <source>
        <dbReference type="Proteomes" id="UP001187859"/>
    </source>
</evidence>
<dbReference type="EMBL" id="JASGOQ010000003">
    <property type="protein sequence ID" value="MDV5393284.1"/>
    <property type="molecule type" value="Genomic_DNA"/>
</dbReference>
<accession>A0AAE4Q458</accession>
<dbReference type="AlphaFoldDB" id="A0AAE4Q458"/>
<proteinExistence type="predicted"/>
<dbReference type="Proteomes" id="UP001187859">
    <property type="component" value="Unassembled WGS sequence"/>
</dbReference>
<protein>
    <submittedName>
        <fullName evidence="1">Uncharacterized protein</fullName>
    </submittedName>
</protein>
<dbReference type="RefSeq" id="WP_014611588.1">
    <property type="nucleotide sequence ID" value="NZ_CP091834.1"/>
</dbReference>
<comment type="caution">
    <text evidence="1">The sequence shown here is derived from an EMBL/GenBank/DDBJ whole genome shotgun (WGS) entry which is preliminary data.</text>
</comment>